<dbReference type="STRING" id="1802283.A3H71_02355"/>
<proteinExistence type="inferred from homology"/>
<feature type="binding site" evidence="6">
    <location>
        <position position="190"/>
    </location>
    <ligand>
        <name>a divalent metal cation</name>
        <dbReference type="ChEBI" id="CHEBI:60240"/>
        <label>2</label>
        <note>catalytic</note>
    </ligand>
</feature>
<evidence type="ECO:0000256" key="2">
    <source>
        <dbReference type="ARBA" id="ARBA00022438"/>
    </source>
</evidence>
<dbReference type="AlphaFoldDB" id="A0A1G2LE08"/>
<evidence type="ECO:0000313" key="9">
    <source>
        <dbReference type="EMBL" id="OHA09857.1"/>
    </source>
</evidence>
<dbReference type="HAMAP" id="MF_01974">
    <property type="entry name" value="MetAP_1"/>
    <property type="match status" value="1"/>
</dbReference>
<gene>
    <name evidence="6" type="primary">map</name>
    <name evidence="9" type="ORF">A3H71_02355</name>
</gene>
<dbReference type="GO" id="GO:0004239">
    <property type="term" value="F:initiator methionyl aminopeptidase activity"/>
    <property type="evidence" value="ECO:0007669"/>
    <property type="project" value="UniProtKB-UniRule"/>
</dbReference>
<feature type="domain" description="Peptidase M24" evidence="8">
    <location>
        <begin position="124"/>
        <end position="260"/>
    </location>
</feature>
<evidence type="ECO:0000256" key="7">
    <source>
        <dbReference type="RuleBase" id="RU003653"/>
    </source>
</evidence>
<dbReference type="Pfam" id="PF00557">
    <property type="entry name" value="Peptidase_M24"/>
    <property type="match status" value="2"/>
</dbReference>
<comment type="caution">
    <text evidence="9">The sequence shown here is derived from an EMBL/GenBank/DDBJ whole genome shotgun (WGS) entry which is preliminary data.</text>
</comment>
<comment type="function">
    <text evidence="1 6">Removes the N-terminal methionine from nascent proteins. The N-terminal methionine is often cleaved when the second residue in the primary sequence is small and uncharged (Met-Ala-, Cys, Gly, Pro, Ser, Thr, or Val). Requires deformylation of the N(alpha)-formylated initiator methionine before it can be hydrolyzed.</text>
</comment>
<evidence type="ECO:0000259" key="8">
    <source>
        <dbReference type="Pfam" id="PF00557"/>
    </source>
</evidence>
<keyword evidence="5 6" id="KW-0378">Hydrolase</keyword>
<comment type="subunit">
    <text evidence="6">Monomer.</text>
</comment>
<reference evidence="9 10" key="1">
    <citation type="journal article" date="2016" name="Nat. Commun.">
        <title>Thousands of microbial genomes shed light on interconnected biogeochemical processes in an aquifer system.</title>
        <authorList>
            <person name="Anantharaman K."/>
            <person name="Brown C.T."/>
            <person name="Hug L.A."/>
            <person name="Sharon I."/>
            <person name="Castelle C.J."/>
            <person name="Probst A.J."/>
            <person name="Thomas B.C."/>
            <person name="Singh A."/>
            <person name="Wilkins M.J."/>
            <person name="Karaoz U."/>
            <person name="Brodie E.L."/>
            <person name="Williams K.H."/>
            <person name="Hubbard S.S."/>
            <person name="Banfield J.F."/>
        </authorList>
    </citation>
    <scope>NUCLEOTIDE SEQUENCE [LARGE SCALE GENOMIC DNA]</scope>
</reference>
<feature type="binding site" evidence="6">
    <location>
        <position position="254"/>
    </location>
    <ligand>
        <name>a divalent metal cation</name>
        <dbReference type="ChEBI" id="CHEBI:60240"/>
        <label>1</label>
    </ligand>
</feature>
<comment type="cofactor">
    <cofactor evidence="6">
        <name>Co(2+)</name>
        <dbReference type="ChEBI" id="CHEBI:48828"/>
    </cofactor>
    <cofactor evidence="6">
        <name>Zn(2+)</name>
        <dbReference type="ChEBI" id="CHEBI:29105"/>
    </cofactor>
    <cofactor evidence="6">
        <name>Mn(2+)</name>
        <dbReference type="ChEBI" id="CHEBI:29035"/>
    </cofactor>
    <cofactor evidence="6">
        <name>Fe(2+)</name>
        <dbReference type="ChEBI" id="CHEBI:29033"/>
    </cofactor>
    <text evidence="6">Binds 2 divalent metal cations per subunit. Has a high-affinity and a low affinity metal-binding site. The true nature of the physiological cofactor is under debate. The enzyme is active with cobalt, zinc, manganese or divalent iron ions. Most likely, methionine aminopeptidases function as mononuclear Fe(2+)-metalloproteases under physiological conditions, and the catalytically relevant metal-binding site has been assigned to the histidine-containing high-affinity site.</text>
</comment>
<protein>
    <recommendedName>
        <fullName evidence="6 7">Methionine aminopeptidase</fullName>
        <shortName evidence="6">MAP</shortName>
        <shortName evidence="6">MetAP</shortName>
        <ecNumber evidence="6 7">3.4.11.18</ecNumber>
    </recommendedName>
    <alternativeName>
        <fullName evidence="6">Peptidase M</fullName>
    </alternativeName>
</protein>
<sequence length="269" mass="28887">MITIKTPAEIVTLRLGGALLCKVLRNVARAVKPGISTAELDAIAEREIRAAGGEPSFKGYNPYGAKIAYPAALCVSINDEVVHAIPKKNRIIREGDLVSLDIGMWWPGEKLKMKNEKLKMTRAMATDMALTVAVGSVSSRLQKLLKVTESALDYGIRKVRAGARIGDISSAIQKTIETAGFGVVRDLAGHGVGYKVHENPFVPNYGTPGTGAVLREGMVLAIEPMATSGDWHVVIDKDEWAFRTADGKHAAHFEHTIAVTSSGCVVLTK</sequence>
<feature type="binding site" evidence="6">
    <location>
        <position position="223"/>
    </location>
    <ligand>
        <name>a divalent metal cation</name>
        <dbReference type="ChEBI" id="CHEBI:60240"/>
        <label>2</label>
        <note>catalytic</note>
    </ligand>
</feature>
<dbReference type="SUPFAM" id="SSF55920">
    <property type="entry name" value="Creatinase/aminopeptidase"/>
    <property type="match status" value="1"/>
</dbReference>
<dbReference type="GO" id="GO:0046872">
    <property type="term" value="F:metal ion binding"/>
    <property type="evidence" value="ECO:0007669"/>
    <property type="project" value="UniProtKB-UniRule"/>
</dbReference>
<name>A0A1G2LE08_9BACT</name>
<dbReference type="PANTHER" id="PTHR43330">
    <property type="entry name" value="METHIONINE AMINOPEPTIDASE"/>
    <property type="match status" value="1"/>
</dbReference>
<feature type="binding site" evidence="6">
    <location>
        <position position="83"/>
    </location>
    <ligand>
        <name>substrate</name>
    </ligand>
</feature>
<comment type="similarity">
    <text evidence="6">Belongs to the peptidase M24A family. Methionine aminopeptidase type 1 subfamily.</text>
</comment>
<feature type="binding site" evidence="6">
    <location>
        <position position="197"/>
    </location>
    <ligand>
        <name>substrate</name>
    </ligand>
</feature>
<evidence type="ECO:0000313" key="10">
    <source>
        <dbReference type="Proteomes" id="UP000179052"/>
    </source>
</evidence>
<evidence type="ECO:0000256" key="6">
    <source>
        <dbReference type="HAMAP-Rule" id="MF_01974"/>
    </source>
</evidence>
<dbReference type="PANTHER" id="PTHR43330:SF27">
    <property type="entry name" value="METHIONINE AMINOPEPTIDASE"/>
    <property type="match status" value="1"/>
</dbReference>
<dbReference type="EMBL" id="MHQV01000048">
    <property type="protein sequence ID" value="OHA09857.1"/>
    <property type="molecule type" value="Genomic_DNA"/>
</dbReference>
<dbReference type="NCBIfam" id="TIGR00500">
    <property type="entry name" value="met_pdase_I"/>
    <property type="match status" value="1"/>
</dbReference>
<dbReference type="PRINTS" id="PR00599">
    <property type="entry name" value="MAPEPTIDASE"/>
</dbReference>
<keyword evidence="3 6" id="KW-0645">Protease</keyword>
<dbReference type="Proteomes" id="UP000179052">
    <property type="component" value="Unassembled WGS sequence"/>
</dbReference>
<feature type="binding site" evidence="6">
    <location>
        <position position="127"/>
    </location>
    <ligand>
        <name>a divalent metal cation</name>
        <dbReference type="ChEBI" id="CHEBI:60240"/>
        <label>1</label>
    </ligand>
</feature>
<evidence type="ECO:0000256" key="1">
    <source>
        <dbReference type="ARBA" id="ARBA00002521"/>
    </source>
</evidence>
<dbReference type="Gene3D" id="3.90.230.10">
    <property type="entry name" value="Creatinase/methionine aminopeptidase superfamily"/>
    <property type="match status" value="1"/>
</dbReference>
<evidence type="ECO:0000256" key="5">
    <source>
        <dbReference type="ARBA" id="ARBA00022801"/>
    </source>
</evidence>
<keyword evidence="2 6" id="KW-0031">Aminopeptidase</keyword>
<evidence type="ECO:0000256" key="3">
    <source>
        <dbReference type="ARBA" id="ARBA00022670"/>
    </source>
</evidence>
<dbReference type="InterPro" id="IPR000994">
    <property type="entry name" value="Pept_M24"/>
</dbReference>
<accession>A0A1G2LE08</accession>
<feature type="binding site" evidence="6">
    <location>
        <position position="127"/>
    </location>
    <ligand>
        <name>a divalent metal cation</name>
        <dbReference type="ChEBI" id="CHEBI:60240"/>
        <label>2</label>
        <note>catalytic</note>
    </ligand>
</feature>
<dbReference type="GO" id="GO:0006508">
    <property type="term" value="P:proteolysis"/>
    <property type="evidence" value="ECO:0007669"/>
    <property type="project" value="UniProtKB-KW"/>
</dbReference>
<organism evidence="9 10">
    <name type="scientific">Candidatus Sungbacteria bacterium RIFCSPLOWO2_02_FULL_48_13b</name>
    <dbReference type="NCBI Taxonomy" id="1802283"/>
    <lineage>
        <taxon>Bacteria</taxon>
        <taxon>Candidatus Sungiibacteriota</taxon>
    </lineage>
</organism>
<evidence type="ECO:0000256" key="4">
    <source>
        <dbReference type="ARBA" id="ARBA00022723"/>
    </source>
</evidence>
<dbReference type="GO" id="GO:0070006">
    <property type="term" value="F:metalloaminopeptidase activity"/>
    <property type="evidence" value="ECO:0007669"/>
    <property type="project" value="UniProtKB-UniRule"/>
</dbReference>
<feature type="binding site" evidence="6">
    <location>
        <position position="101"/>
    </location>
    <ligand>
        <name>a divalent metal cation</name>
        <dbReference type="ChEBI" id="CHEBI:60240"/>
        <label>1</label>
    </ligand>
</feature>
<keyword evidence="4 6" id="KW-0479">Metal-binding</keyword>
<dbReference type="InterPro" id="IPR002467">
    <property type="entry name" value="Pept_M24A_MAP1"/>
</dbReference>
<dbReference type="InterPro" id="IPR001714">
    <property type="entry name" value="Pept_M24_MAP"/>
</dbReference>
<comment type="catalytic activity">
    <reaction evidence="6 7">
        <text>Release of N-terminal amino acids, preferentially methionine, from peptides and arylamides.</text>
        <dbReference type="EC" id="3.4.11.18"/>
    </reaction>
</comment>
<dbReference type="CDD" id="cd01086">
    <property type="entry name" value="MetAP1"/>
    <property type="match status" value="1"/>
</dbReference>
<feature type="domain" description="Peptidase M24" evidence="8">
    <location>
        <begin position="15"/>
        <end position="106"/>
    </location>
</feature>
<dbReference type="InterPro" id="IPR036005">
    <property type="entry name" value="Creatinase/aminopeptidase-like"/>
</dbReference>
<feature type="binding site" evidence="6">
    <location>
        <position position="254"/>
    </location>
    <ligand>
        <name>a divalent metal cation</name>
        <dbReference type="ChEBI" id="CHEBI:60240"/>
        <label>2</label>
        <note>catalytic</note>
    </ligand>
</feature>
<dbReference type="EC" id="3.4.11.18" evidence="6 7"/>
<dbReference type="GO" id="GO:0005829">
    <property type="term" value="C:cytosol"/>
    <property type="evidence" value="ECO:0007669"/>
    <property type="project" value="TreeGrafter"/>
</dbReference>